<proteinExistence type="inferred from homology"/>
<evidence type="ECO:0000256" key="1">
    <source>
        <dbReference type="ARBA" id="ARBA00022803"/>
    </source>
</evidence>
<dbReference type="PANTHER" id="PTHR12558">
    <property type="entry name" value="CELL DIVISION CYCLE 16,23,27"/>
    <property type="match status" value="1"/>
</dbReference>
<feature type="repeat" description="TPR" evidence="3">
    <location>
        <begin position="480"/>
        <end position="513"/>
    </location>
</feature>
<name>A0AAV5QR12_9ASCO</name>
<dbReference type="GO" id="GO:0031145">
    <property type="term" value="P:anaphase-promoting complex-dependent catabolic process"/>
    <property type="evidence" value="ECO:0007669"/>
    <property type="project" value="TreeGrafter"/>
</dbReference>
<feature type="repeat" description="TPR" evidence="3">
    <location>
        <begin position="548"/>
        <end position="581"/>
    </location>
</feature>
<sequence length="696" mass="78979">MNVQSYVIQRLRSTIWYSLDNSLLENAEFTAERLVGVTSKGDSESIYLYGLVLYRRGKYKTAFRVTANHIHAGCAYIFARCALKLELQKDGIEALQQTIHLWNSTNDSEEDYDLKQQTFENYETVRKSTPDAAVVFSLLGRLYGSIGDTKESAIYHSQALRLNPYLWDSFEQLCQIGANVNTKSIYKPRPILSGGYASMTNKSKAGNPGLAPMNPKAFFSKPNSFNKSEDSSFNNSNFSNNDPLKDLNNGGLNSNVTNIFSTPRLKHSSLPDAPVRKHVRGGHTEITDSIQRLGTRFTSSKVTSRLITQSTPSGSANNTVTFGKRDNKRNTKVQSSNTTPSNPTGTKLGTSNILGKNNSLDLRKQEYSDQAEFQLMTLYSILSKGLKAMSRYDCYKAIRIFDQLPDSQIETPWVLGKLGRLNFEIVNYEQAELYFTRLRKLDRTRVEDMEFYSTLLWHLQKDVELGYLAHEMYEINKTCPQTWVTIGNLFSLQRENDEAIKCFQRATQVDNKFVYAYTLQGHEYVSNDAFENALESFRNALLYDPKHYNALYGIGMVYLKLGEYQKAEYHFRKASDINPVNVILICCVGMVLEKLNKKDLALKQYQLATELQPSSPLALFKKAQLLYSLHHIEASLTEFEKLKTVAPDEASVHFLLGQLYKTVGRKTEAIKEFTIALNLDPKGAHLIKDVLETMND</sequence>
<dbReference type="GO" id="GO:0005737">
    <property type="term" value="C:cytoplasm"/>
    <property type="evidence" value="ECO:0007669"/>
    <property type="project" value="TreeGrafter"/>
</dbReference>
<feature type="repeat" description="TPR" evidence="3">
    <location>
        <begin position="514"/>
        <end position="547"/>
    </location>
</feature>
<comment type="caution">
    <text evidence="5">The sequence shown here is derived from an EMBL/GenBank/DDBJ whole genome shotgun (WGS) entry which is preliminary data.</text>
</comment>
<dbReference type="SUPFAM" id="SSF48452">
    <property type="entry name" value="TPR-like"/>
    <property type="match status" value="2"/>
</dbReference>
<evidence type="ECO:0000256" key="4">
    <source>
        <dbReference type="SAM" id="MobiDB-lite"/>
    </source>
</evidence>
<dbReference type="Pfam" id="PF13181">
    <property type="entry name" value="TPR_8"/>
    <property type="match status" value="2"/>
</dbReference>
<keyword evidence="1 3" id="KW-0802">TPR repeat</keyword>
<dbReference type="GO" id="GO:0051301">
    <property type="term" value="P:cell division"/>
    <property type="evidence" value="ECO:0007669"/>
    <property type="project" value="TreeGrafter"/>
</dbReference>
<dbReference type="PROSITE" id="PS50005">
    <property type="entry name" value="TPR"/>
    <property type="match status" value="5"/>
</dbReference>
<dbReference type="GO" id="GO:0007091">
    <property type="term" value="P:metaphase/anaphase transition of mitotic cell cycle"/>
    <property type="evidence" value="ECO:0007669"/>
    <property type="project" value="TreeGrafter"/>
</dbReference>
<evidence type="ECO:0000313" key="5">
    <source>
        <dbReference type="EMBL" id="GMM37375.1"/>
    </source>
</evidence>
<dbReference type="EMBL" id="BTFZ01000011">
    <property type="protein sequence ID" value="GMM37375.1"/>
    <property type="molecule type" value="Genomic_DNA"/>
</dbReference>
<accession>A0AAV5QR12</accession>
<dbReference type="GO" id="GO:0005680">
    <property type="term" value="C:anaphase-promoting complex"/>
    <property type="evidence" value="ECO:0007669"/>
    <property type="project" value="UniProtKB-ARBA"/>
</dbReference>
<reference evidence="5 6" key="1">
    <citation type="journal article" date="2023" name="Elife">
        <title>Identification of key yeast species and microbe-microbe interactions impacting larval growth of Drosophila in the wild.</title>
        <authorList>
            <person name="Mure A."/>
            <person name="Sugiura Y."/>
            <person name="Maeda R."/>
            <person name="Honda K."/>
            <person name="Sakurai N."/>
            <person name="Takahashi Y."/>
            <person name="Watada M."/>
            <person name="Katoh T."/>
            <person name="Gotoh A."/>
            <person name="Gotoh Y."/>
            <person name="Taniguchi I."/>
            <person name="Nakamura K."/>
            <person name="Hayashi T."/>
            <person name="Katayama T."/>
            <person name="Uemura T."/>
            <person name="Hattori Y."/>
        </authorList>
    </citation>
    <scope>NUCLEOTIDE SEQUENCE [LARGE SCALE GENOMIC DNA]</scope>
    <source>
        <strain evidence="5 6">SC-9</strain>
    </source>
</reference>
<feature type="region of interest" description="Disordered" evidence="4">
    <location>
        <begin position="305"/>
        <end position="353"/>
    </location>
</feature>
<dbReference type="PROSITE" id="PS50293">
    <property type="entry name" value="TPR_REGION"/>
    <property type="match status" value="1"/>
</dbReference>
<feature type="compositionally biased region" description="Low complexity" evidence="4">
    <location>
        <begin position="335"/>
        <end position="344"/>
    </location>
</feature>
<keyword evidence="6" id="KW-1185">Reference proteome</keyword>
<dbReference type="SMART" id="SM00028">
    <property type="entry name" value="TPR"/>
    <property type="match status" value="8"/>
</dbReference>
<dbReference type="PANTHER" id="PTHR12558:SF13">
    <property type="entry name" value="CELL DIVISION CYCLE PROTEIN 27 HOMOLOG"/>
    <property type="match status" value="1"/>
</dbReference>
<dbReference type="GO" id="GO:0016567">
    <property type="term" value="P:protein ubiquitination"/>
    <property type="evidence" value="ECO:0007669"/>
    <property type="project" value="TreeGrafter"/>
</dbReference>
<gene>
    <name evidence="5" type="ORF">DASC09_047000</name>
</gene>
<dbReference type="Pfam" id="PF12895">
    <property type="entry name" value="ANAPC3"/>
    <property type="match status" value="1"/>
</dbReference>
<dbReference type="InterPro" id="IPR019734">
    <property type="entry name" value="TPR_rpt"/>
</dbReference>
<feature type="compositionally biased region" description="Polar residues" evidence="4">
    <location>
        <begin position="305"/>
        <end position="321"/>
    </location>
</feature>
<dbReference type="RefSeq" id="XP_064854371.1">
    <property type="nucleotide sequence ID" value="XM_064998299.1"/>
</dbReference>
<evidence type="ECO:0000313" key="6">
    <source>
        <dbReference type="Proteomes" id="UP001360560"/>
    </source>
</evidence>
<protein>
    <submittedName>
        <fullName evidence="5">Anaphase promoting complex subunit</fullName>
    </submittedName>
</protein>
<dbReference type="Gene3D" id="1.25.40.10">
    <property type="entry name" value="Tetratricopeptide repeat domain"/>
    <property type="match status" value="4"/>
</dbReference>
<dbReference type="AlphaFoldDB" id="A0AAV5QR12"/>
<feature type="repeat" description="TPR" evidence="3">
    <location>
        <begin position="650"/>
        <end position="683"/>
    </location>
</feature>
<dbReference type="Proteomes" id="UP001360560">
    <property type="component" value="Unassembled WGS sequence"/>
</dbReference>
<dbReference type="Pfam" id="PF13432">
    <property type="entry name" value="TPR_16"/>
    <property type="match status" value="1"/>
</dbReference>
<comment type="similarity">
    <text evidence="2">Belongs to the APC3/CDC27 family.</text>
</comment>
<organism evidence="5 6">
    <name type="scientific">Saccharomycopsis crataegensis</name>
    <dbReference type="NCBI Taxonomy" id="43959"/>
    <lineage>
        <taxon>Eukaryota</taxon>
        <taxon>Fungi</taxon>
        <taxon>Dikarya</taxon>
        <taxon>Ascomycota</taxon>
        <taxon>Saccharomycotina</taxon>
        <taxon>Saccharomycetes</taxon>
        <taxon>Saccharomycopsidaceae</taxon>
        <taxon>Saccharomycopsis</taxon>
    </lineage>
</organism>
<evidence type="ECO:0000256" key="2">
    <source>
        <dbReference type="ARBA" id="ARBA00038210"/>
    </source>
</evidence>
<dbReference type="GeneID" id="90075350"/>
<evidence type="ECO:0000256" key="3">
    <source>
        <dbReference type="PROSITE-ProRule" id="PRU00339"/>
    </source>
</evidence>
<dbReference type="InterPro" id="IPR011990">
    <property type="entry name" value="TPR-like_helical_dom_sf"/>
</dbReference>
<feature type="repeat" description="TPR" evidence="3">
    <location>
        <begin position="133"/>
        <end position="166"/>
    </location>
</feature>